<dbReference type="Gene3D" id="1.10.10.60">
    <property type="entry name" value="Homeodomain-like"/>
    <property type="match status" value="1"/>
</dbReference>
<dbReference type="InterPro" id="IPR009057">
    <property type="entry name" value="Homeodomain-like_sf"/>
</dbReference>
<gene>
    <name evidence="5" type="ORF">KUV26_20435</name>
</gene>
<dbReference type="InterPro" id="IPR052158">
    <property type="entry name" value="INH-QAR"/>
</dbReference>
<dbReference type="PRINTS" id="PR00032">
    <property type="entry name" value="HTHARAC"/>
</dbReference>
<proteinExistence type="predicted"/>
<dbReference type="InterPro" id="IPR020449">
    <property type="entry name" value="Tscrpt_reg_AraC-type_HTH"/>
</dbReference>
<keyword evidence="3" id="KW-0804">Transcription</keyword>
<evidence type="ECO:0000313" key="5">
    <source>
        <dbReference type="EMBL" id="MBY6141812.1"/>
    </source>
</evidence>
<dbReference type="Pfam" id="PF01965">
    <property type="entry name" value="DJ-1_PfpI"/>
    <property type="match status" value="1"/>
</dbReference>
<dbReference type="Pfam" id="PF12833">
    <property type="entry name" value="HTH_18"/>
    <property type="match status" value="1"/>
</dbReference>
<evidence type="ECO:0000259" key="4">
    <source>
        <dbReference type="PROSITE" id="PS01124"/>
    </source>
</evidence>
<dbReference type="InterPro" id="IPR018060">
    <property type="entry name" value="HTH_AraC"/>
</dbReference>
<dbReference type="SUPFAM" id="SSF46689">
    <property type="entry name" value="Homeodomain-like"/>
    <property type="match status" value="2"/>
</dbReference>
<dbReference type="Gene3D" id="3.40.50.880">
    <property type="match status" value="1"/>
</dbReference>
<evidence type="ECO:0000256" key="3">
    <source>
        <dbReference type="ARBA" id="ARBA00023163"/>
    </source>
</evidence>
<evidence type="ECO:0000313" key="6">
    <source>
        <dbReference type="Proteomes" id="UP000766629"/>
    </source>
</evidence>
<sequence>MQDNRFLPKGAATVRFDSDAPPKKFHFLLLPNTTMLAFSAAIEPLRIANQLTQKPLFEWHALSPDGLPVTCSNGIPIQVDSGLVDLDRNASLFVCAGTEPAQSYDSRVVSWISRQKAHGASVGSICTGAFALAATGVLTRRRFTLHWENAPGFAELFPCLEPTGNFYESDRGLYTCGGGHAATDMMLEIIEKHCGAHLASCVADMCLHKRLGAGMSRQISPVSSMLGCRNQNLIRAVRLMQANLEEPLDMDGIADALAVSRRQLERLFQKYVGKSPWQFYFGLRLERAFSLLNETDLSVREIAMASGFENASYFSRQFKRKFDRSPHSFRRSWSFRSSAT</sequence>
<keyword evidence="2" id="KW-0238">DNA-binding</keyword>
<accession>A0ABS7NKV4</accession>
<evidence type="ECO:0000256" key="1">
    <source>
        <dbReference type="ARBA" id="ARBA00023015"/>
    </source>
</evidence>
<dbReference type="InterPro" id="IPR029062">
    <property type="entry name" value="Class_I_gatase-like"/>
</dbReference>
<dbReference type="CDD" id="cd03136">
    <property type="entry name" value="GATase1_AraC_ArgR_like"/>
    <property type="match status" value="1"/>
</dbReference>
<keyword evidence="6" id="KW-1185">Reference proteome</keyword>
<dbReference type="PANTHER" id="PTHR43130">
    <property type="entry name" value="ARAC-FAMILY TRANSCRIPTIONAL REGULATOR"/>
    <property type="match status" value="1"/>
</dbReference>
<comment type="caution">
    <text evidence="5">The sequence shown here is derived from an EMBL/GenBank/DDBJ whole genome shotgun (WGS) entry which is preliminary data.</text>
</comment>
<organism evidence="5 6">
    <name type="scientific">Leisingera daeponensis</name>
    <dbReference type="NCBI Taxonomy" id="405746"/>
    <lineage>
        <taxon>Bacteria</taxon>
        <taxon>Pseudomonadati</taxon>
        <taxon>Pseudomonadota</taxon>
        <taxon>Alphaproteobacteria</taxon>
        <taxon>Rhodobacterales</taxon>
        <taxon>Roseobacteraceae</taxon>
        <taxon>Leisingera</taxon>
    </lineage>
</organism>
<dbReference type="SUPFAM" id="SSF52317">
    <property type="entry name" value="Class I glutamine amidotransferase-like"/>
    <property type="match status" value="1"/>
</dbReference>
<dbReference type="RefSeq" id="WP_222509770.1">
    <property type="nucleotide sequence ID" value="NZ_JAHVJA010000014.1"/>
</dbReference>
<protein>
    <submittedName>
        <fullName evidence="5">GlxA family transcriptional regulator</fullName>
    </submittedName>
</protein>
<reference evidence="5 6" key="1">
    <citation type="submission" date="2021-06" db="EMBL/GenBank/DDBJ databases">
        <title>50 bacteria genomes isolated from Dapeng, Shenzhen, China.</title>
        <authorList>
            <person name="Zheng W."/>
            <person name="Yu S."/>
            <person name="Huang Y."/>
        </authorList>
    </citation>
    <scope>NUCLEOTIDE SEQUENCE [LARGE SCALE GENOMIC DNA]</scope>
    <source>
        <strain evidence="5 6">DP1N14-2</strain>
    </source>
</reference>
<name>A0ABS7NKV4_9RHOB</name>
<dbReference type="InterPro" id="IPR002818">
    <property type="entry name" value="DJ-1/PfpI"/>
</dbReference>
<dbReference type="PANTHER" id="PTHR43130:SF3">
    <property type="entry name" value="HTH-TYPE TRANSCRIPTIONAL REGULATOR RV1931C"/>
    <property type="match status" value="1"/>
</dbReference>
<keyword evidence="1" id="KW-0805">Transcription regulation</keyword>
<dbReference type="SMART" id="SM00342">
    <property type="entry name" value="HTH_ARAC"/>
    <property type="match status" value="1"/>
</dbReference>
<evidence type="ECO:0000256" key="2">
    <source>
        <dbReference type="ARBA" id="ARBA00023125"/>
    </source>
</evidence>
<dbReference type="EMBL" id="JAHVJA010000014">
    <property type="protein sequence ID" value="MBY6141812.1"/>
    <property type="molecule type" value="Genomic_DNA"/>
</dbReference>
<dbReference type="Proteomes" id="UP000766629">
    <property type="component" value="Unassembled WGS sequence"/>
</dbReference>
<dbReference type="PROSITE" id="PS01124">
    <property type="entry name" value="HTH_ARAC_FAMILY_2"/>
    <property type="match status" value="1"/>
</dbReference>
<feature type="domain" description="HTH araC/xylS-type" evidence="4">
    <location>
        <begin position="234"/>
        <end position="332"/>
    </location>
</feature>